<evidence type="ECO:0000313" key="7">
    <source>
        <dbReference type="EMBL" id="PSL48489.1"/>
    </source>
</evidence>
<comment type="caution">
    <text evidence="7">The sequence shown here is derived from an EMBL/GenBank/DDBJ whole genome shotgun (WGS) entry which is preliminary data.</text>
</comment>
<comment type="catalytic activity">
    <reaction evidence="5">
        <text>GTP + H2O = GDP + phosphate + H(+)</text>
        <dbReference type="Rhea" id="RHEA:19669"/>
        <dbReference type="ChEBI" id="CHEBI:15377"/>
        <dbReference type="ChEBI" id="CHEBI:15378"/>
        <dbReference type="ChEBI" id="CHEBI:37565"/>
        <dbReference type="ChEBI" id="CHEBI:43474"/>
        <dbReference type="ChEBI" id="CHEBI:58189"/>
    </reaction>
    <physiologicalReaction direction="left-to-right" evidence="5">
        <dbReference type="Rhea" id="RHEA:19670"/>
    </physiologicalReaction>
</comment>
<dbReference type="InterPro" id="IPR027417">
    <property type="entry name" value="P-loop_NTPase"/>
</dbReference>
<evidence type="ECO:0000313" key="8">
    <source>
        <dbReference type="Proteomes" id="UP000242310"/>
    </source>
</evidence>
<evidence type="ECO:0000259" key="6">
    <source>
        <dbReference type="SMART" id="SM00833"/>
    </source>
</evidence>
<reference evidence="7 8" key="1">
    <citation type="submission" date="2018-03" db="EMBL/GenBank/DDBJ databases">
        <title>Genomic Encyclopedia of Type Strains, Phase III (KMG-III): the genomes of soil and plant-associated and newly described type strains.</title>
        <authorList>
            <person name="Whitman W."/>
        </authorList>
    </citation>
    <scope>NUCLEOTIDE SEQUENCE [LARGE SCALE GENOMIC DNA]</scope>
    <source>
        <strain evidence="7 8">CGMCC 1.07653</strain>
    </source>
</reference>
<dbReference type="Gene3D" id="3.40.50.300">
    <property type="entry name" value="P-loop containing nucleotide triphosphate hydrolases"/>
    <property type="match status" value="1"/>
</dbReference>
<name>A0A2P8HQI9_9BACI</name>
<keyword evidence="1" id="KW-0547">Nucleotide-binding</keyword>
<evidence type="ECO:0000256" key="4">
    <source>
        <dbReference type="ARBA" id="ARBA00034320"/>
    </source>
</evidence>
<accession>A0A2P8HQI9</accession>
<dbReference type="Proteomes" id="UP000242310">
    <property type="component" value="Unassembled WGS sequence"/>
</dbReference>
<dbReference type="SMART" id="SM00833">
    <property type="entry name" value="CobW_C"/>
    <property type="match status" value="1"/>
</dbReference>
<proteinExistence type="inferred from homology"/>
<dbReference type="OrthoDB" id="9808822at2"/>
<dbReference type="InterPro" id="IPR051927">
    <property type="entry name" value="Zn_Chap_cDPG_Synth"/>
</dbReference>
<evidence type="ECO:0000256" key="3">
    <source>
        <dbReference type="ARBA" id="ARBA00023186"/>
    </source>
</evidence>
<protein>
    <submittedName>
        <fullName evidence="7">G3E family GTPase</fullName>
    </submittedName>
</protein>
<dbReference type="GO" id="GO:0016787">
    <property type="term" value="F:hydrolase activity"/>
    <property type="evidence" value="ECO:0007669"/>
    <property type="project" value="UniProtKB-KW"/>
</dbReference>
<dbReference type="SUPFAM" id="SSF52540">
    <property type="entry name" value="P-loop containing nucleoside triphosphate hydrolases"/>
    <property type="match status" value="1"/>
</dbReference>
<keyword evidence="8" id="KW-1185">Reference proteome</keyword>
<dbReference type="Pfam" id="PF02492">
    <property type="entry name" value="cobW"/>
    <property type="match status" value="1"/>
</dbReference>
<sequence>MAQDQRIPVTVLSGYLGAGKTTLLNHILNEQTGQKVAVIVNDFSEINIDAAAVQQGSTLSQQDDQLVEMSNGCICCTLREDLLIEVKRLAEEGEFDYILIESTGISEPVPVAQTFSYVDEEAGIDLTTWCRLDTMVTVVDALNFWHDYRAGETLLDRAQGADDEDERDIADLLIEQVECCDVLVVNKSDQLEEAQLVELENVLHKLQPRAEMIRAVYGQVDLSQVVHTNRFDFEAASQSAGWLKELQVEAHEPETEEYGISSFVYRRQDRPFHPARLHDFLENWPAEVVRAKGLIWVATLHDVAVELSQAGQSIQVGASGYWEAALPEEEREVEEDEKAGWDPLYGDRITELVLIGIKIKHEELERALDACLLTDDEMAGNWRSFEDPMFREMILEEA</sequence>
<dbReference type="InterPro" id="IPR011629">
    <property type="entry name" value="CobW-like_C"/>
</dbReference>
<comment type="similarity">
    <text evidence="4">Belongs to the SIMIBI class G3E GTPase family. ZNG1 subfamily.</text>
</comment>
<feature type="domain" description="CobW C-terminal" evidence="6">
    <location>
        <begin position="260"/>
        <end position="372"/>
    </location>
</feature>
<dbReference type="GO" id="GO:0000166">
    <property type="term" value="F:nucleotide binding"/>
    <property type="evidence" value="ECO:0007669"/>
    <property type="project" value="UniProtKB-KW"/>
</dbReference>
<gene>
    <name evidence="7" type="ORF">B0H94_10489</name>
</gene>
<dbReference type="AlphaFoldDB" id="A0A2P8HQI9"/>
<dbReference type="InterPro" id="IPR003495">
    <property type="entry name" value="CobW/HypB/UreG_nucleotide-bd"/>
</dbReference>
<dbReference type="PANTHER" id="PTHR43603:SF3">
    <property type="entry name" value="ZINC CHAPERONE YCIC"/>
    <property type="match status" value="1"/>
</dbReference>
<dbReference type="RefSeq" id="WP_106588059.1">
    <property type="nucleotide sequence ID" value="NZ_PYAV01000004.1"/>
</dbReference>
<dbReference type="Pfam" id="PF07683">
    <property type="entry name" value="CobW_C"/>
    <property type="match status" value="1"/>
</dbReference>
<dbReference type="PANTHER" id="PTHR43603">
    <property type="entry name" value="COBW DOMAIN-CONTAINING PROTEIN DDB_G0274527"/>
    <property type="match status" value="1"/>
</dbReference>
<keyword evidence="3" id="KW-0143">Chaperone</keyword>
<evidence type="ECO:0000256" key="2">
    <source>
        <dbReference type="ARBA" id="ARBA00022801"/>
    </source>
</evidence>
<dbReference type="Gene3D" id="3.30.1220.10">
    <property type="entry name" value="CobW-like, C-terminal domain"/>
    <property type="match status" value="1"/>
</dbReference>
<keyword evidence="2" id="KW-0378">Hydrolase</keyword>
<dbReference type="EMBL" id="PYAV01000004">
    <property type="protein sequence ID" value="PSL48489.1"/>
    <property type="molecule type" value="Genomic_DNA"/>
</dbReference>
<evidence type="ECO:0000256" key="5">
    <source>
        <dbReference type="ARBA" id="ARBA00049117"/>
    </source>
</evidence>
<dbReference type="InterPro" id="IPR036627">
    <property type="entry name" value="CobW-likC_sf"/>
</dbReference>
<dbReference type="CDD" id="cd03112">
    <property type="entry name" value="CobW-like"/>
    <property type="match status" value="1"/>
</dbReference>
<organism evidence="7 8">
    <name type="scientific">Salsuginibacillus halophilus</name>
    <dbReference type="NCBI Taxonomy" id="517424"/>
    <lineage>
        <taxon>Bacteria</taxon>
        <taxon>Bacillati</taxon>
        <taxon>Bacillota</taxon>
        <taxon>Bacilli</taxon>
        <taxon>Bacillales</taxon>
        <taxon>Bacillaceae</taxon>
        <taxon>Salsuginibacillus</taxon>
    </lineage>
</organism>
<evidence type="ECO:0000256" key="1">
    <source>
        <dbReference type="ARBA" id="ARBA00022741"/>
    </source>
</evidence>